<dbReference type="InterPro" id="IPR052562">
    <property type="entry name" value="Ketohexokinase-related"/>
</dbReference>
<dbReference type="PANTHER" id="PTHR42774:SF3">
    <property type="entry name" value="KETOHEXOKINASE"/>
    <property type="match status" value="1"/>
</dbReference>
<dbReference type="PRINTS" id="PR00990">
    <property type="entry name" value="RIBOKINASE"/>
</dbReference>
<protein>
    <recommendedName>
        <fullName evidence="3">Carbohydrate kinase PfkB domain-containing protein</fullName>
    </recommendedName>
</protein>
<keyword evidence="2" id="KW-0418">Kinase</keyword>
<evidence type="ECO:0000259" key="3">
    <source>
        <dbReference type="Pfam" id="PF00294"/>
    </source>
</evidence>
<dbReference type="EMBL" id="CAUYUE010000010">
    <property type="protein sequence ID" value="CAK0784294.1"/>
    <property type="molecule type" value="Genomic_DNA"/>
</dbReference>
<gene>
    <name evidence="4" type="ORF">CVIRNUC_007498</name>
</gene>
<dbReference type="Proteomes" id="UP001314263">
    <property type="component" value="Unassembled WGS sequence"/>
</dbReference>
<dbReference type="InterPro" id="IPR002139">
    <property type="entry name" value="Ribo/fructo_kinase"/>
</dbReference>
<evidence type="ECO:0000256" key="1">
    <source>
        <dbReference type="ARBA" id="ARBA00022679"/>
    </source>
</evidence>
<dbReference type="SUPFAM" id="SSF53613">
    <property type="entry name" value="Ribokinase-like"/>
    <property type="match status" value="1"/>
</dbReference>
<dbReference type="Pfam" id="PF00294">
    <property type="entry name" value="PfkB"/>
    <property type="match status" value="2"/>
</dbReference>
<evidence type="ECO:0000313" key="5">
    <source>
        <dbReference type="Proteomes" id="UP001314263"/>
    </source>
</evidence>
<dbReference type="InterPro" id="IPR029056">
    <property type="entry name" value="Ribokinase-like"/>
</dbReference>
<evidence type="ECO:0000313" key="4">
    <source>
        <dbReference type="EMBL" id="CAK0784294.1"/>
    </source>
</evidence>
<dbReference type="PANTHER" id="PTHR42774">
    <property type="entry name" value="PHOSPHOTRANSFERASE SYSTEM TRANSPORT PROTEIN"/>
    <property type="match status" value="1"/>
</dbReference>
<proteinExistence type="predicted"/>
<dbReference type="InterPro" id="IPR011611">
    <property type="entry name" value="PfkB_dom"/>
</dbReference>
<feature type="domain" description="Carbohydrate kinase PfkB" evidence="3">
    <location>
        <begin position="47"/>
        <end position="280"/>
    </location>
</feature>
<keyword evidence="5" id="KW-1185">Reference proteome</keyword>
<sequence>MIGAPRGLCSMEKFRWKGAPAMPCRTVARHSGAHLALAARSEHEAEQKVVGVGSCGLDYLAVVARYPEKDTKLRTENLETQGGGNCANALTAAARLGLSPYIVSKIGDDGIGDGIIAELNGDGVNTDYLIRAQGQPSPFTYIIVDREGGTRTCIHTPAAPLEASEISEARIDELLAGAQLVYFDGRLAEAALRIAQAARSKQIPILVEAERLRPGLNDLLAHANYVISSATFPQAWTGESNTADALLSMLQRLPHAEWVVTTLGSRGSAFMQRAEMPADTKPQKVQQLMDSLWAKAESGGGTGSSADAPACTTPDGIQIRVGTSAASDGPVLLTWTRDASELDAVGQRAEEAAAAAAVSNAETSRALEYNLQEASSSKADPISASVVVASAASIAKVAVVDTTGAGDAFIGSMLFGISTGLDPKRCLLLAAVVAATKCTAVGARSGLPYADSIDSSLLH</sequence>
<organism evidence="4 5">
    <name type="scientific">Coccomyxa viridis</name>
    <dbReference type="NCBI Taxonomy" id="1274662"/>
    <lineage>
        <taxon>Eukaryota</taxon>
        <taxon>Viridiplantae</taxon>
        <taxon>Chlorophyta</taxon>
        <taxon>core chlorophytes</taxon>
        <taxon>Trebouxiophyceae</taxon>
        <taxon>Trebouxiophyceae incertae sedis</taxon>
        <taxon>Coccomyxaceae</taxon>
        <taxon>Coccomyxa</taxon>
    </lineage>
</organism>
<dbReference type="GO" id="GO:0016301">
    <property type="term" value="F:kinase activity"/>
    <property type="evidence" value="ECO:0007669"/>
    <property type="project" value="UniProtKB-KW"/>
</dbReference>
<feature type="domain" description="Carbohydrate kinase PfkB" evidence="3">
    <location>
        <begin position="391"/>
        <end position="448"/>
    </location>
</feature>
<name>A0AAV1IE62_9CHLO</name>
<accession>A0AAV1IE62</accession>
<keyword evidence="1" id="KW-0808">Transferase</keyword>
<comment type="caution">
    <text evidence="4">The sequence shown here is derived from an EMBL/GenBank/DDBJ whole genome shotgun (WGS) entry which is preliminary data.</text>
</comment>
<reference evidence="4 5" key="1">
    <citation type="submission" date="2023-10" db="EMBL/GenBank/DDBJ databases">
        <authorList>
            <person name="Maclean D."/>
            <person name="Macfadyen A."/>
        </authorList>
    </citation>
    <scope>NUCLEOTIDE SEQUENCE [LARGE SCALE GENOMIC DNA]</scope>
</reference>
<evidence type="ECO:0000256" key="2">
    <source>
        <dbReference type="ARBA" id="ARBA00022777"/>
    </source>
</evidence>
<dbReference type="Gene3D" id="3.40.1190.20">
    <property type="match status" value="2"/>
</dbReference>
<dbReference type="AlphaFoldDB" id="A0AAV1IE62"/>